<keyword evidence="2" id="KW-1185">Reference proteome</keyword>
<dbReference type="Pfam" id="PF09501">
    <property type="entry name" value="Bac_small_YrzI"/>
    <property type="match status" value="1"/>
</dbReference>
<protein>
    <recommendedName>
        <fullName evidence="3">Sporulation protein</fullName>
    </recommendedName>
</protein>
<gene>
    <name evidence="1" type="ORF">AM1BK_06470</name>
</gene>
<reference evidence="1 2" key="1">
    <citation type="journal article" date="2022" name="Int. J. Syst. Evol. Microbiol.">
        <title>Neobacillus kokaensis sp. nov., isolated from soil.</title>
        <authorList>
            <person name="Yuki K."/>
            <person name="Matsubara H."/>
            <person name="Yamaguchi S."/>
        </authorList>
    </citation>
    <scope>NUCLEOTIDE SEQUENCE [LARGE SCALE GENOMIC DNA]</scope>
    <source>
        <strain evidence="1 2">LOB 377</strain>
    </source>
</reference>
<comment type="caution">
    <text evidence="1">The sequence shown here is derived from an EMBL/GenBank/DDBJ whole genome shotgun (WGS) entry which is preliminary data.</text>
</comment>
<proteinExistence type="predicted"/>
<dbReference type="EMBL" id="BNDS01000002">
    <property type="protein sequence ID" value="GHH97104.1"/>
    <property type="molecule type" value="Genomic_DNA"/>
</dbReference>
<name>A0ABQ3MXZ0_9BACI</name>
<evidence type="ECO:0000313" key="2">
    <source>
        <dbReference type="Proteomes" id="UP000637074"/>
    </source>
</evidence>
<evidence type="ECO:0008006" key="3">
    <source>
        <dbReference type="Google" id="ProtNLM"/>
    </source>
</evidence>
<organism evidence="1 2">
    <name type="scientific">Neobacillus kokaensis</name>
    <dbReference type="NCBI Taxonomy" id="2759023"/>
    <lineage>
        <taxon>Bacteria</taxon>
        <taxon>Bacillati</taxon>
        <taxon>Bacillota</taxon>
        <taxon>Bacilli</taxon>
        <taxon>Bacillales</taxon>
        <taxon>Bacillaceae</taxon>
        <taxon>Neobacillus</taxon>
    </lineage>
</organism>
<dbReference type="InterPro" id="IPR012655">
    <property type="entry name" value="YrzI"/>
</dbReference>
<dbReference type="Proteomes" id="UP000637074">
    <property type="component" value="Unassembled WGS sequence"/>
</dbReference>
<dbReference type="RefSeq" id="WP_191269625.1">
    <property type="nucleotide sequence ID" value="NZ_BNDS01000002.1"/>
</dbReference>
<evidence type="ECO:0000313" key="1">
    <source>
        <dbReference type="EMBL" id="GHH97104.1"/>
    </source>
</evidence>
<sequence length="46" mass="5638">MTLNILFFSITIKKRKTNLQDAAKHEMVDKLYEEHRDRQMSIHQFM</sequence>
<accession>A0ABQ3MXZ0</accession>